<accession>A0A7S3EI44</accession>
<dbReference type="GO" id="GO:0006357">
    <property type="term" value="P:regulation of transcription by RNA polymerase II"/>
    <property type="evidence" value="ECO:0007669"/>
    <property type="project" value="TreeGrafter"/>
</dbReference>
<evidence type="ECO:0000256" key="3">
    <source>
        <dbReference type="ARBA" id="ARBA00022833"/>
    </source>
</evidence>
<dbReference type="Pfam" id="PF00628">
    <property type="entry name" value="PHD"/>
    <property type="match status" value="1"/>
</dbReference>
<dbReference type="InterPro" id="IPR038603">
    <property type="entry name" value="Znf_FCS_sf"/>
</dbReference>
<proteinExistence type="predicted"/>
<evidence type="ECO:0000259" key="6">
    <source>
        <dbReference type="PROSITE" id="PS50016"/>
    </source>
</evidence>
<dbReference type="Gene3D" id="3.30.60.160">
    <property type="match status" value="1"/>
</dbReference>
<dbReference type="InterPro" id="IPR001965">
    <property type="entry name" value="Znf_PHD"/>
</dbReference>
<keyword evidence="2 4" id="KW-0863">Zinc-finger</keyword>
<dbReference type="SMART" id="SM00249">
    <property type="entry name" value="PHD"/>
    <property type="match status" value="1"/>
</dbReference>
<feature type="compositionally biased region" description="Basic and acidic residues" evidence="5">
    <location>
        <begin position="1046"/>
        <end position="1056"/>
    </location>
</feature>
<feature type="compositionally biased region" description="Low complexity" evidence="5">
    <location>
        <begin position="789"/>
        <end position="800"/>
    </location>
</feature>
<evidence type="ECO:0000313" key="9">
    <source>
        <dbReference type="EMBL" id="CAE0054121.1"/>
    </source>
</evidence>
<organism evidence="10">
    <name type="scientific">Rhodosorus marinus</name>
    <dbReference type="NCBI Taxonomy" id="101924"/>
    <lineage>
        <taxon>Eukaryota</taxon>
        <taxon>Rhodophyta</taxon>
        <taxon>Stylonematophyceae</taxon>
        <taxon>Stylonematales</taxon>
        <taxon>Stylonemataceae</taxon>
        <taxon>Rhodosorus</taxon>
    </lineage>
</organism>
<feature type="domain" description="PHD-type" evidence="6">
    <location>
        <begin position="338"/>
        <end position="385"/>
    </location>
</feature>
<evidence type="ECO:0000313" key="10">
    <source>
        <dbReference type="EMBL" id="CAE0054122.1"/>
    </source>
</evidence>
<feature type="region of interest" description="Disordered" evidence="5">
    <location>
        <begin position="755"/>
        <end position="901"/>
    </location>
</feature>
<dbReference type="InterPro" id="IPR013083">
    <property type="entry name" value="Znf_RING/FYVE/PHD"/>
</dbReference>
<sequence>MDRGQIAHMTALLMKSASSLPLAPRGSMSLMNSEDTSSTETEDCCSHLSAQKRVQDRNQLKGGTSAAQDSAEAGLASANRNTTARVIAAKGSHAAAVAVKLEPQVDETITPPAVAPADLFPKACEYCGVLPASYGKSKRFCSSSCAHSYSANVGKASRLGLVPSVSKKKKEKKPNSPQNCEVCGKATNMFSSSGRFCSSSCSHKYSGSFSARKSIAKKKLRKPSIPLENAEKKSVVGADTGISAPGPQPNPGAASPSSSPPLSAAHSSLAAEPLAPPQRGPNKTLKRKGVPIQKTRLVAALDPEQDLKLEAREKYCELRADYMFPFAEADVKLSALESESCMTCGSGGTLLVCSRCPRAVHLPCVDPPLHTVPDGDWYCRSCSAPKTWKEQIEGQLFDELIQAAAKHNPLCMALDADRHKEYTEKHEGDWFRCDACRSWRPVASNILSEMLETGLECSDMFWLSACVDQGCEAGNSRSAAKFARRSRKRYRDELFREFGADDYALFREQEKTHIAQGPVLTKVEFPLEETVKAEKTLGTSSNVEVRAATTGETRQPKKLQSDSGLGAVPLTNCGSGSSQPEKLRFGLRSVGSSSMRTSPGQKQSTDSAAVGMCSPTNSPSESVQERQSFEANLKNAIPETSGQRTDDAPAPKSLRGLPPGIPDGSPTLPEGEVGALSSETPMYRLNLVSTQSPTLGQQEVKDTQFQGSLGRAQMQSGKIQSPVLQPGLEVAKAPTTTPLQSSTTGSKSIVTAASGHAVVDAKRKEDTAQQNAMGSQRATNPNVGGPGVSTRSRTTSAFTSPKVGPDQARESDIQKTVSSPSAANRPGKTNSCPHNREEDEKRAPSSVGVAQSLGAPESTNPKPKQNPPRFESENLHADVRVTSQPFTLDPRKSVTTASKQGSGTAEAHAALFLKKKQTKKLALIIPGTAAIAVQAPGFVHPTSLASEIAPVSSHADGPASDAQKRVRTQMNALHRLPHEIGSNPVAGLRASEQWKRLSSGEFRGGSEKELQKHHEMSKKVHENQPKKYEPEQSTACRRLASNESRVGSHPETHEQHGMSQDELQAPRKTYPDKAVNLLRRDKGQVQGIMRMPSTSALGEIHALDSAPVEDPIDVSPSSGAHAALLPRQAGSEIQNSIGTRESGDDSYEKGQILKAISSMSIENEDVEDELVELVMDGNKELKALYYGFSHRPSKFLRHAERFLARRRLPDLETPR</sequence>
<dbReference type="PANTHER" id="PTHR47636:SF1">
    <property type="entry name" value="TRANSCRIPTIONAL REGULATORY PROTEIN RCO1"/>
    <property type="match status" value="1"/>
</dbReference>
<dbReference type="PROSITE" id="PS50016">
    <property type="entry name" value="ZF_PHD_2"/>
    <property type="match status" value="1"/>
</dbReference>
<evidence type="ECO:0000256" key="1">
    <source>
        <dbReference type="ARBA" id="ARBA00022723"/>
    </source>
</evidence>
<reference evidence="10" key="1">
    <citation type="submission" date="2021-01" db="EMBL/GenBank/DDBJ databases">
        <authorList>
            <person name="Corre E."/>
            <person name="Pelletier E."/>
            <person name="Niang G."/>
            <person name="Scheremetjew M."/>
            <person name="Finn R."/>
            <person name="Kale V."/>
            <person name="Holt S."/>
            <person name="Cochrane G."/>
            <person name="Meng A."/>
            <person name="Brown T."/>
            <person name="Cohen L."/>
        </authorList>
    </citation>
    <scope>NUCLEOTIDE SEQUENCE</scope>
    <source>
        <strain evidence="10">CCMP 769</strain>
    </source>
</reference>
<keyword evidence="1" id="KW-0479">Metal-binding</keyword>
<dbReference type="AlphaFoldDB" id="A0A7S3EI44"/>
<feature type="compositionally biased region" description="Low complexity" evidence="5">
    <location>
        <begin position="251"/>
        <end position="273"/>
    </location>
</feature>
<dbReference type="PROSITE" id="PS01359">
    <property type="entry name" value="ZF_PHD_1"/>
    <property type="match status" value="1"/>
</dbReference>
<feature type="compositionally biased region" description="Polar residues" evidence="5">
    <location>
        <begin position="590"/>
        <end position="607"/>
    </location>
</feature>
<dbReference type="EMBL" id="HBHW01028588">
    <property type="protein sequence ID" value="CAE0054116.1"/>
    <property type="molecule type" value="Transcribed_RNA"/>
</dbReference>
<dbReference type="InterPro" id="IPR019786">
    <property type="entry name" value="Zinc_finger_PHD-type_CS"/>
</dbReference>
<dbReference type="InterPro" id="IPR052819">
    <property type="entry name" value="Chromatin_regulatory_protein"/>
</dbReference>
<feature type="region of interest" description="Disordered" evidence="5">
    <location>
        <begin position="1125"/>
        <end position="1146"/>
    </location>
</feature>
<dbReference type="PANTHER" id="PTHR47636">
    <property type="entry name" value="TRANSCRIPTIONAL REGULATORY PROTEIN RCO1"/>
    <property type="match status" value="1"/>
</dbReference>
<evidence type="ECO:0000256" key="5">
    <source>
        <dbReference type="SAM" id="MobiDB-lite"/>
    </source>
</evidence>
<evidence type="ECO:0000256" key="4">
    <source>
        <dbReference type="PROSITE-ProRule" id="PRU00146"/>
    </source>
</evidence>
<dbReference type="EMBL" id="HBHW01028594">
    <property type="protein sequence ID" value="CAE0054121.1"/>
    <property type="molecule type" value="Transcribed_RNA"/>
</dbReference>
<feature type="compositionally biased region" description="Basic and acidic residues" evidence="5">
    <location>
        <begin position="870"/>
        <end position="879"/>
    </location>
</feature>
<feature type="compositionally biased region" description="Polar residues" evidence="5">
    <location>
        <begin position="1031"/>
        <end position="1045"/>
    </location>
</feature>
<feature type="compositionally biased region" description="Basic and acidic residues" evidence="5">
    <location>
        <begin position="834"/>
        <end position="843"/>
    </location>
</feature>
<evidence type="ECO:0000256" key="2">
    <source>
        <dbReference type="ARBA" id="ARBA00022771"/>
    </source>
</evidence>
<evidence type="ECO:0000313" key="7">
    <source>
        <dbReference type="EMBL" id="CAE0054115.1"/>
    </source>
</evidence>
<dbReference type="CDD" id="cd15539">
    <property type="entry name" value="PHD1_AIRE"/>
    <property type="match status" value="1"/>
</dbReference>
<feature type="region of interest" description="Disordered" evidence="5">
    <location>
        <begin position="999"/>
        <end position="1069"/>
    </location>
</feature>
<dbReference type="GO" id="GO:0032221">
    <property type="term" value="C:Rpd3S complex"/>
    <property type="evidence" value="ECO:0007669"/>
    <property type="project" value="TreeGrafter"/>
</dbReference>
<keyword evidence="3" id="KW-0862">Zinc</keyword>
<evidence type="ECO:0000313" key="8">
    <source>
        <dbReference type="EMBL" id="CAE0054116.1"/>
    </source>
</evidence>
<feature type="region of interest" description="Disordered" evidence="5">
    <location>
        <begin position="218"/>
        <end position="289"/>
    </location>
</feature>
<name>A0A7S3EI44_9RHOD</name>
<feature type="compositionally biased region" description="Polar residues" evidence="5">
    <location>
        <begin position="814"/>
        <end position="833"/>
    </location>
</feature>
<dbReference type="SUPFAM" id="SSF57903">
    <property type="entry name" value="FYVE/PHD zinc finger"/>
    <property type="match status" value="1"/>
</dbReference>
<gene>
    <name evidence="7" type="ORF">RMAR00112_LOCUS22144</name>
    <name evidence="8" type="ORF">RMAR00112_LOCUS22145</name>
    <name evidence="9" type="ORF">RMAR00112_LOCUS22150</name>
    <name evidence="10" type="ORF">RMAR00112_LOCUS22151</name>
</gene>
<dbReference type="GO" id="GO:0008270">
    <property type="term" value="F:zinc ion binding"/>
    <property type="evidence" value="ECO:0007669"/>
    <property type="project" value="UniProtKB-KW"/>
</dbReference>
<feature type="compositionally biased region" description="Polar residues" evidence="5">
    <location>
        <begin position="768"/>
        <end position="782"/>
    </location>
</feature>
<dbReference type="InterPro" id="IPR011011">
    <property type="entry name" value="Znf_FYVE_PHD"/>
</dbReference>
<feature type="compositionally biased region" description="Basic and acidic residues" evidence="5">
    <location>
        <begin position="1004"/>
        <end position="1030"/>
    </location>
</feature>
<dbReference type="Gene3D" id="3.30.40.10">
    <property type="entry name" value="Zinc/RING finger domain, C3HC4 (zinc finger)"/>
    <property type="match status" value="1"/>
</dbReference>
<feature type="region of interest" description="Disordered" evidence="5">
    <location>
        <begin position="542"/>
        <end position="674"/>
    </location>
</feature>
<dbReference type="InterPro" id="IPR019787">
    <property type="entry name" value="Znf_PHD-finger"/>
</dbReference>
<protein>
    <recommendedName>
        <fullName evidence="6">PHD-type domain-containing protein</fullName>
    </recommendedName>
</protein>
<dbReference type="EMBL" id="HBHW01028595">
    <property type="protein sequence ID" value="CAE0054122.1"/>
    <property type="molecule type" value="Transcribed_RNA"/>
</dbReference>
<dbReference type="EMBL" id="HBHW01028587">
    <property type="protein sequence ID" value="CAE0054115.1"/>
    <property type="molecule type" value="Transcribed_RNA"/>
</dbReference>